<dbReference type="Proteomes" id="UP000265520">
    <property type="component" value="Unassembled WGS sequence"/>
</dbReference>
<keyword evidence="2" id="KW-1185">Reference proteome</keyword>
<dbReference type="AlphaFoldDB" id="A0A392NL45"/>
<comment type="caution">
    <text evidence="1">The sequence shown here is derived from an EMBL/GenBank/DDBJ whole genome shotgun (WGS) entry which is preliminary data.</text>
</comment>
<name>A0A392NL45_9FABA</name>
<reference evidence="1 2" key="1">
    <citation type="journal article" date="2018" name="Front. Plant Sci.">
        <title>Red Clover (Trifolium pratense) and Zigzag Clover (T. medium) - A Picture of Genomic Similarities and Differences.</title>
        <authorList>
            <person name="Dluhosova J."/>
            <person name="Istvanek J."/>
            <person name="Nedelnik J."/>
            <person name="Repkova J."/>
        </authorList>
    </citation>
    <scope>NUCLEOTIDE SEQUENCE [LARGE SCALE GENOMIC DNA]</scope>
    <source>
        <strain evidence="2">cv. 10/8</strain>
        <tissue evidence="1">Leaf</tissue>
    </source>
</reference>
<sequence length="80" mass="9294">MANRAPKTWWWFNNLFNEGDIACQGKKIGSDDTSIGGQMVAESGRDCGVWWCVVCVVNKKMRHVCVLKTYRKITWYYTIQ</sequence>
<proteinExistence type="predicted"/>
<evidence type="ECO:0000313" key="1">
    <source>
        <dbReference type="EMBL" id="MCI00523.1"/>
    </source>
</evidence>
<organism evidence="1 2">
    <name type="scientific">Trifolium medium</name>
    <dbReference type="NCBI Taxonomy" id="97028"/>
    <lineage>
        <taxon>Eukaryota</taxon>
        <taxon>Viridiplantae</taxon>
        <taxon>Streptophyta</taxon>
        <taxon>Embryophyta</taxon>
        <taxon>Tracheophyta</taxon>
        <taxon>Spermatophyta</taxon>
        <taxon>Magnoliopsida</taxon>
        <taxon>eudicotyledons</taxon>
        <taxon>Gunneridae</taxon>
        <taxon>Pentapetalae</taxon>
        <taxon>rosids</taxon>
        <taxon>fabids</taxon>
        <taxon>Fabales</taxon>
        <taxon>Fabaceae</taxon>
        <taxon>Papilionoideae</taxon>
        <taxon>50 kb inversion clade</taxon>
        <taxon>NPAAA clade</taxon>
        <taxon>Hologalegina</taxon>
        <taxon>IRL clade</taxon>
        <taxon>Trifolieae</taxon>
        <taxon>Trifolium</taxon>
    </lineage>
</organism>
<evidence type="ECO:0000313" key="2">
    <source>
        <dbReference type="Proteomes" id="UP000265520"/>
    </source>
</evidence>
<accession>A0A392NL45</accession>
<dbReference type="EMBL" id="LXQA010043470">
    <property type="protein sequence ID" value="MCI00523.1"/>
    <property type="molecule type" value="Genomic_DNA"/>
</dbReference>
<protein>
    <submittedName>
        <fullName evidence="1">Uncharacterized protein</fullName>
    </submittedName>
</protein>